<feature type="signal peptide" evidence="1">
    <location>
        <begin position="1"/>
        <end position="21"/>
    </location>
</feature>
<keyword evidence="3" id="KW-1185">Reference proteome</keyword>
<sequence length="555" mass="59413">MRSLFVTTLAVVIVFERKSSAQNAHQDRPPTPYYGPPNVPTWFVVPQRVAGYPVYMPQMPVYAAGASSDYVNGWGDYRWNNFYDSGAIDEPSTDHIYNDPLGLRPFENDTFPATEPPTEAPIDAPAADALVEVTTEAATTVAAAAAPVTLVPGATILPRPAREFENLVSALTNRISASNSDIKSADVSRLLQILLAPNPTNGSAPLVQQPSIRTTRTPMRLRKLTTMRLGPANAKSQLSTPPLLLRNNSHSKPDLVFLSAVDAQDINNNITQRIARDFIALNGTGNGNVTAMRQTIWDLFQIAVARVPSPANAGFIVSGSPFFRSQMRLNNKTLMAADTIVPNGNISDNIIAMKREESNSAVNAVGAPGSSESDLSKKSSGDVIAMVMPMVLSSLGRLTTGSTTVAPRTTLQSTPKAPTWDASSDPDMTYPPVIPYTYATTTATTTSTSPSTTLWNPIPVPAPLAAILFRDNKSSLLPFTPKTDGNNATTPAFGAMPSLMRRKGFCTVDSGGKRRLGVCVNNSALQDDCDGMMIKRSSLCGPVKSCCFDATISDE</sequence>
<reference evidence="3" key="1">
    <citation type="submission" date="2017-01" db="EMBL/GenBank/DDBJ databases">
        <title>Comparative genomics of anhydrobiosis in the tardigrade Hypsibius dujardini.</title>
        <authorList>
            <person name="Yoshida Y."/>
            <person name="Koutsovoulos G."/>
            <person name="Laetsch D."/>
            <person name="Stevens L."/>
            <person name="Kumar S."/>
            <person name="Horikawa D."/>
            <person name="Ishino K."/>
            <person name="Komine S."/>
            <person name="Tomita M."/>
            <person name="Blaxter M."/>
            <person name="Arakawa K."/>
        </authorList>
    </citation>
    <scope>NUCLEOTIDE SEQUENCE [LARGE SCALE GENOMIC DNA]</scope>
    <source>
        <strain evidence="3">Z151</strain>
    </source>
</reference>
<evidence type="ECO:0000313" key="3">
    <source>
        <dbReference type="Proteomes" id="UP000192578"/>
    </source>
</evidence>
<accession>A0A1W0XAY7</accession>
<protein>
    <recommendedName>
        <fullName evidence="4">WAP domain-containing protein</fullName>
    </recommendedName>
</protein>
<evidence type="ECO:0000313" key="2">
    <source>
        <dbReference type="EMBL" id="OQV24675.1"/>
    </source>
</evidence>
<proteinExistence type="predicted"/>
<organism evidence="2 3">
    <name type="scientific">Hypsibius exemplaris</name>
    <name type="common">Freshwater tardigrade</name>
    <dbReference type="NCBI Taxonomy" id="2072580"/>
    <lineage>
        <taxon>Eukaryota</taxon>
        <taxon>Metazoa</taxon>
        <taxon>Ecdysozoa</taxon>
        <taxon>Tardigrada</taxon>
        <taxon>Eutardigrada</taxon>
        <taxon>Parachela</taxon>
        <taxon>Hypsibioidea</taxon>
        <taxon>Hypsibiidae</taxon>
        <taxon>Hypsibius</taxon>
    </lineage>
</organism>
<dbReference type="Proteomes" id="UP000192578">
    <property type="component" value="Unassembled WGS sequence"/>
</dbReference>
<feature type="chain" id="PRO_5010733509" description="WAP domain-containing protein" evidence="1">
    <location>
        <begin position="22"/>
        <end position="555"/>
    </location>
</feature>
<dbReference type="OrthoDB" id="10230551at2759"/>
<name>A0A1W0XAY7_HYPEX</name>
<evidence type="ECO:0008006" key="4">
    <source>
        <dbReference type="Google" id="ProtNLM"/>
    </source>
</evidence>
<gene>
    <name evidence="2" type="ORF">BV898_01734</name>
</gene>
<comment type="caution">
    <text evidence="2">The sequence shown here is derived from an EMBL/GenBank/DDBJ whole genome shotgun (WGS) entry which is preliminary data.</text>
</comment>
<keyword evidence="1" id="KW-0732">Signal</keyword>
<evidence type="ECO:0000256" key="1">
    <source>
        <dbReference type="SAM" id="SignalP"/>
    </source>
</evidence>
<dbReference type="EMBL" id="MTYJ01000006">
    <property type="protein sequence ID" value="OQV24675.1"/>
    <property type="molecule type" value="Genomic_DNA"/>
</dbReference>
<dbReference type="AlphaFoldDB" id="A0A1W0XAY7"/>